<protein>
    <submittedName>
        <fullName evidence="1">Type II toxin-antitoxin system HicB family antitoxin</fullName>
    </submittedName>
</protein>
<accession>A0A937XEV0</accession>
<name>A0A937XEV0_UNCW3</name>
<dbReference type="AlphaFoldDB" id="A0A937XEV0"/>
<comment type="caution">
    <text evidence="1">The sequence shown here is derived from an EMBL/GenBank/DDBJ whole genome shotgun (WGS) entry which is preliminary data.</text>
</comment>
<sequence>MKDYHINIFYSEEDGGYIADIPDLDSCSAFGSTPEEALAEVEKAKAAWLSAAKRLRKPVPKPRYRPAIYQVAPVGVSR</sequence>
<dbReference type="EMBL" id="VGIR01000017">
    <property type="protein sequence ID" value="MBM3331039.1"/>
    <property type="molecule type" value="Genomic_DNA"/>
</dbReference>
<dbReference type="Gene3D" id="3.30.160.250">
    <property type="match status" value="1"/>
</dbReference>
<reference evidence="1" key="1">
    <citation type="submission" date="2019-03" db="EMBL/GenBank/DDBJ databases">
        <title>Lake Tanganyika Metagenome-Assembled Genomes (MAGs).</title>
        <authorList>
            <person name="Tran P."/>
        </authorList>
    </citation>
    <scope>NUCLEOTIDE SEQUENCE</scope>
    <source>
        <strain evidence="1">K_DeepCast_150m_m2_040</strain>
    </source>
</reference>
<organism evidence="1 2">
    <name type="scientific">candidate division WOR-3 bacterium</name>
    <dbReference type="NCBI Taxonomy" id="2052148"/>
    <lineage>
        <taxon>Bacteria</taxon>
        <taxon>Bacteria division WOR-3</taxon>
    </lineage>
</organism>
<dbReference type="Proteomes" id="UP000779900">
    <property type="component" value="Unassembled WGS sequence"/>
</dbReference>
<gene>
    <name evidence="1" type="ORF">FJY68_04205</name>
</gene>
<evidence type="ECO:0000313" key="1">
    <source>
        <dbReference type="EMBL" id="MBM3331039.1"/>
    </source>
</evidence>
<evidence type="ECO:0000313" key="2">
    <source>
        <dbReference type="Proteomes" id="UP000779900"/>
    </source>
</evidence>
<dbReference type="InterPro" id="IPR035069">
    <property type="entry name" value="TTHA1013/TTHA0281-like"/>
</dbReference>
<proteinExistence type="predicted"/>
<dbReference type="SUPFAM" id="SSF143100">
    <property type="entry name" value="TTHA1013/TTHA0281-like"/>
    <property type="match status" value="1"/>
</dbReference>